<protein>
    <submittedName>
        <fullName evidence="3">Uncharacterized protein</fullName>
    </submittedName>
</protein>
<comment type="caution">
    <text evidence="3">The sequence shown here is derived from an EMBL/GenBank/DDBJ whole genome shotgun (WGS) entry which is preliminary data.</text>
</comment>
<gene>
    <name evidence="3" type="ORF">JIN87_26415</name>
</gene>
<organism evidence="3 4">
    <name type="scientific">Pelagicoccus mobilis</name>
    <dbReference type="NCBI Taxonomy" id="415221"/>
    <lineage>
        <taxon>Bacteria</taxon>
        <taxon>Pseudomonadati</taxon>
        <taxon>Verrucomicrobiota</taxon>
        <taxon>Opitutia</taxon>
        <taxon>Puniceicoccales</taxon>
        <taxon>Pelagicoccaceae</taxon>
        <taxon>Pelagicoccus</taxon>
    </lineage>
</organism>
<proteinExistence type="predicted"/>
<accession>A0A934VU68</accession>
<evidence type="ECO:0000256" key="2">
    <source>
        <dbReference type="SAM" id="SignalP"/>
    </source>
</evidence>
<reference evidence="3" key="1">
    <citation type="submission" date="2021-01" db="EMBL/GenBank/DDBJ databases">
        <title>Modified the classification status of verrucomicrobia.</title>
        <authorList>
            <person name="Feng X."/>
        </authorList>
    </citation>
    <scope>NUCLEOTIDE SEQUENCE</scope>
    <source>
        <strain evidence="3">KCTC 13126</strain>
    </source>
</reference>
<sequence>MHLQRTLLLLALATLPFLAGHSHARERILINDGWRFMKYESLEDADDLIYDVRPEITDTKDDKDADTEPTDAVEINSNQDVLKPSIPQTTS</sequence>
<evidence type="ECO:0000313" key="4">
    <source>
        <dbReference type="Proteomes" id="UP000617628"/>
    </source>
</evidence>
<keyword evidence="4" id="KW-1185">Reference proteome</keyword>
<feature type="compositionally biased region" description="Polar residues" evidence="1">
    <location>
        <begin position="75"/>
        <end position="91"/>
    </location>
</feature>
<name>A0A934VU68_9BACT</name>
<dbReference type="EMBL" id="JAENIL010000089">
    <property type="protein sequence ID" value="MBK1880448.1"/>
    <property type="molecule type" value="Genomic_DNA"/>
</dbReference>
<dbReference type="AlphaFoldDB" id="A0A934VU68"/>
<feature type="region of interest" description="Disordered" evidence="1">
    <location>
        <begin position="56"/>
        <end position="91"/>
    </location>
</feature>
<feature type="signal peptide" evidence="2">
    <location>
        <begin position="1"/>
        <end position="24"/>
    </location>
</feature>
<keyword evidence="2" id="KW-0732">Signal</keyword>
<dbReference type="Proteomes" id="UP000617628">
    <property type="component" value="Unassembled WGS sequence"/>
</dbReference>
<feature type="chain" id="PRO_5036998554" evidence="2">
    <location>
        <begin position="25"/>
        <end position="91"/>
    </location>
</feature>
<evidence type="ECO:0000256" key="1">
    <source>
        <dbReference type="SAM" id="MobiDB-lite"/>
    </source>
</evidence>
<evidence type="ECO:0000313" key="3">
    <source>
        <dbReference type="EMBL" id="MBK1880448.1"/>
    </source>
</evidence>